<dbReference type="InterPro" id="IPR001048">
    <property type="entry name" value="Asp/Glu/Uridylate_kinase"/>
</dbReference>
<dbReference type="GO" id="GO:0016301">
    <property type="term" value="F:kinase activity"/>
    <property type="evidence" value="ECO:0007669"/>
    <property type="project" value="UniProtKB-KW"/>
</dbReference>
<dbReference type="InterPro" id="IPR053666">
    <property type="entry name" value="Furan-3-ylmethyl_P_kinase"/>
</dbReference>
<evidence type="ECO:0000313" key="2">
    <source>
        <dbReference type="EMBL" id="CAB3287396.1"/>
    </source>
</evidence>
<protein>
    <submittedName>
        <fullName evidence="2">[5-(Aminomethyl)furan-3-yl]methyl phosphate kinase</fullName>
        <ecNumber evidence="2">2.7.4.31</ecNumber>
    </submittedName>
</protein>
<dbReference type="SUPFAM" id="SSF53633">
    <property type="entry name" value="Carbamate kinase-like"/>
    <property type="match status" value="1"/>
</dbReference>
<dbReference type="Gene3D" id="3.40.1160.10">
    <property type="entry name" value="Acetylglutamate kinase-like"/>
    <property type="match status" value="1"/>
</dbReference>
<keyword evidence="2" id="KW-0418">Kinase</keyword>
<dbReference type="KEGG" id="mesg:MLAUSG7_0190"/>
<dbReference type="Pfam" id="PF00696">
    <property type="entry name" value="AA_kinase"/>
    <property type="match status" value="1"/>
</dbReference>
<dbReference type="InterPro" id="IPR011375">
    <property type="entry name" value="MfnE"/>
</dbReference>
<dbReference type="RefSeq" id="WP_214400110.1">
    <property type="nucleotide sequence ID" value="NZ_LR792632.1"/>
</dbReference>
<dbReference type="Proteomes" id="UP000679213">
    <property type="component" value="Chromosome I"/>
</dbReference>
<organism evidence="2 3">
    <name type="scientific">Methanocaldococcus lauensis</name>
    <dbReference type="NCBI Taxonomy" id="2546128"/>
    <lineage>
        <taxon>Archaea</taxon>
        <taxon>Methanobacteriati</taxon>
        <taxon>Methanobacteriota</taxon>
        <taxon>Methanomada group</taxon>
        <taxon>Methanococci</taxon>
        <taxon>Methanococcales</taxon>
        <taxon>Methanocaldococcaceae</taxon>
        <taxon>Methanocaldococcus</taxon>
    </lineage>
</organism>
<dbReference type="InterPro" id="IPR036393">
    <property type="entry name" value="AceGlu_kinase-like_sf"/>
</dbReference>
<dbReference type="GeneID" id="65882997"/>
<gene>
    <name evidence="2" type="primary">mfnE</name>
    <name evidence="2" type="ORF">MLAUSG7_0190</name>
</gene>
<accession>A0A8D6PTV3</accession>
<keyword evidence="2" id="KW-0808">Transferase</keyword>
<dbReference type="EC" id="2.7.4.31" evidence="2"/>
<feature type="domain" description="Aspartate/glutamate/uridylate kinase" evidence="1">
    <location>
        <begin position="3"/>
        <end position="191"/>
    </location>
</feature>
<dbReference type="PIRSF" id="PIRSF004857">
    <property type="entry name" value="Kin_aa_kin"/>
    <property type="match status" value="1"/>
</dbReference>
<evidence type="ECO:0000259" key="1">
    <source>
        <dbReference type="Pfam" id="PF00696"/>
    </source>
</evidence>
<reference evidence="2 3" key="1">
    <citation type="submission" date="2020-04" db="EMBL/GenBank/DDBJ databases">
        <authorList>
            <consortium name="Genoscope - CEA"/>
            <person name="William W."/>
        </authorList>
    </citation>
    <scope>NUCLEOTIDE SEQUENCE [LARGE SCALE GENOMIC DNA]</scope>
    <source>
        <strain evidence="2 3">SG7</strain>
    </source>
</reference>
<name>A0A8D6PTV3_9EURY</name>
<dbReference type="CDD" id="cd04240">
    <property type="entry name" value="AAK_UC"/>
    <property type="match status" value="1"/>
</dbReference>
<proteinExistence type="predicted"/>
<sequence length="213" mass="23797">MHIVKIGGSLTYDAKPLLKTLKDYAKENNKNIVIIPGGGEFANVVRKIDKFLNLSNSLSHKLAIKCMDLIGEIYSEIGNIKAYDTLFNLKREINKEKIAILLPSKILISTDISEHSWDVTSDSLSLYIGNLLDVKEIIIATDVDGIYDKFPGGKLLNIINANEIQGLTSVDKTFPILLKKFKMTAYVVNGKYPQRVIDILEGKPNIYTKIVID</sequence>
<dbReference type="NCBIfam" id="NF040622">
    <property type="entry name" value="MfnE"/>
    <property type="match status" value="1"/>
</dbReference>
<evidence type="ECO:0000313" key="3">
    <source>
        <dbReference type="Proteomes" id="UP000679213"/>
    </source>
</evidence>
<keyword evidence="3" id="KW-1185">Reference proteome</keyword>
<dbReference type="AlphaFoldDB" id="A0A8D6PTV3"/>
<dbReference type="EMBL" id="LR792632">
    <property type="protein sequence ID" value="CAB3287396.1"/>
    <property type="molecule type" value="Genomic_DNA"/>
</dbReference>